<reference evidence="1" key="2">
    <citation type="submission" date="2025-03" db="EMBL/GenBank/DDBJ databases">
        <authorList>
            <consortium name="ELIXIR-Norway"/>
            <consortium name="Elixir Norway"/>
        </authorList>
    </citation>
    <scope>NUCLEOTIDE SEQUENCE</scope>
</reference>
<reference evidence="1" key="1">
    <citation type="submission" date="2023-05" db="EMBL/GenBank/DDBJ databases">
        <authorList>
            <consortium name="ELIXIR-Norway"/>
        </authorList>
    </citation>
    <scope>NUCLEOTIDE SEQUENCE</scope>
</reference>
<dbReference type="Proteomes" id="UP001162501">
    <property type="component" value="Chromosome 32"/>
</dbReference>
<sequence length="142" mass="15368">MPIPGMGWVSPGDLPQLGDGEEWFLRRLSRPAPAPDSKQMGLHLSSPSTQVLLSGRGQLKTLPPSSSPQLEATSLASGPPQRVIPHYHFLFRTAVAHGHVTHSLLHLKSGPRVMVVYTEEKLSPARLVSTAELGAVPAGWWE</sequence>
<accession>A0AC59ZPD2</accession>
<dbReference type="EMBL" id="OX596116">
    <property type="protein sequence ID" value="CAN0480988.1"/>
    <property type="molecule type" value="Genomic_DNA"/>
</dbReference>
<protein>
    <submittedName>
        <fullName evidence="1">Uncharacterized protein</fullName>
    </submittedName>
</protein>
<gene>
    <name evidence="1" type="ORF">MRATA1EN22A_LOCUS21043</name>
</gene>
<evidence type="ECO:0000313" key="1">
    <source>
        <dbReference type="EMBL" id="CAN0480988.1"/>
    </source>
</evidence>
<proteinExistence type="predicted"/>
<evidence type="ECO:0000313" key="2">
    <source>
        <dbReference type="Proteomes" id="UP001162501"/>
    </source>
</evidence>
<name>A0AC59ZPD2_RANTA</name>
<organism evidence="1 2">
    <name type="scientific">Rangifer tarandus platyrhynchus</name>
    <name type="common">Svalbard reindeer</name>
    <dbReference type="NCBI Taxonomy" id="3082113"/>
    <lineage>
        <taxon>Eukaryota</taxon>
        <taxon>Metazoa</taxon>
        <taxon>Chordata</taxon>
        <taxon>Craniata</taxon>
        <taxon>Vertebrata</taxon>
        <taxon>Euteleostomi</taxon>
        <taxon>Mammalia</taxon>
        <taxon>Eutheria</taxon>
        <taxon>Laurasiatheria</taxon>
        <taxon>Artiodactyla</taxon>
        <taxon>Ruminantia</taxon>
        <taxon>Pecora</taxon>
        <taxon>Cervidae</taxon>
        <taxon>Odocoileinae</taxon>
        <taxon>Rangifer</taxon>
    </lineage>
</organism>